<dbReference type="Proteomes" id="UP001321498">
    <property type="component" value="Chromosome"/>
</dbReference>
<feature type="domain" description="Dynamin N-terminal" evidence="1">
    <location>
        <begin position="47"/>
        <end position="178"/>
    </location>
</feature>
<accession>A0ABM8GEL1</accession>
<keyword evidence="3" id="KW-1185">Reference proteome</keyword>
<evidence type="ECO:0000313" key="3">
    <source>
        <dbReference type="Proteomes" id="UP001321498"/>
    </source>
</evidence>
<dbReference type="InterPro" id="IPR027417">
    <property type="entry name" value="P-loop_NTPase"/>
</dbReference>
<sequence length="509" mass="53736">MTGTAPGLPVAAALGLITAALEVYGDDPPARSALVGYRTRLEEPLRVAIAGMVKAGKSTLLNAIIGEEIAPTDAGECTRVVTWYRHGITPRVTLHRRDGSSLPLPVTRGQGRLVLDLAGTPAEDVDRLVVEWPSARLGSLTLIDTPGIASVSGATSARSLDFLTPEDAPSQADAVVYLLRHLHAADLTFLEAFRDTGVGRSGTVNALAVLSRADEIGAGRIDALMSARNVAERYRRDGSLRALALGVQPVAGLLAQSARTLRESEFSAFAQLAALDRDARERLLVSADRFVRPTDQVEVSPELRRSLLARFGLFGIRLACVLVRSGVPDSSALSAELTRHSGLDPLLRSLADQFQARADQLKARTALIGVETLVREQPRAGAERLSAMLERIQAGAHEFAELRLLSEARTAGIGLSRERAEEAERLIGGAGSAPAARVGLPEDAPAGEIEAAAVAALRRWRTLAENPLTARAVAEVCRIVARSCEGIIAGVRSGGPEPVLLAAPGATTP</sequence>
<gene>
    <name evidence="2" type="ORF">GCM10025866_26760</name>
</gene>
<proteinExistence type="predicted"/>
<evidence type="ECO:0000259" key="1">
    <source>
        <dbReference type="Pfam" id="PF00350"/>
    </source>
</evidence>
<organism evidence="2 3">
    <name type="scientific">Naasia aerilata</name>
    <dbReference type="NCBI Taxonomy" id="1162966"/>
    <lineage>
        <taxon>Bacteria</taxon>
        <taxon>Bacillati</taxon>
        <taxon>Actinomycetota</taxon>
        <taxon>Actinomycetes</taxon>
        <taxon>Micrococcales</taxon>
        <taxon>Microbacteriaceae</taxon>
        <taxon>Naasia</taxon>
    </lineage>
</organism>
<reference evidence="3" key="1">
    <citation type="journal article" date="2019" name="Int. J. Syst. Evol. Microbiol.">
        <title>The Global Catalogue of Microorganisms (GCM) 10K type strain sequencing project: providing services to taxonomists for standard genome sequencing and annotation.</title>
        <authorList>
            <consortium name="The Broad Institute Genomics Platform"/>
            <consortium name="The Broad Institute Genome Sequencing Center for Infectious Disease"/>
            <person name="Wu L."/>
            <person name="Ma J."/>
        </authorList>
    </citation>
    <scope>NUCLEOTIDE SEQUENCE [LARGE SCALE GENOMIC DNA]</scope>
    <source>
        <strain evidence="3">NBRC 108725</strain>
    </source>
</reference>
<name>A0ABM8GEL1_9MICO</name>
<dbReference type="Gene3D" id="3.40.50.300">
    <property type="entry name" value="P-loop containing nucleotide triphosphate hydrolases"/>
    <property type="match status" value="1"/>
</dbReference>
<dbReference type="SUPFAM" id="SSF52540">
    <property type="entry name" value="P-loop containing nucleoside triphosphate hydrolases"/>
    <property type="match status" value="1"/>
</dbReference>
<evidence type="ECO:0000313" key="2">
    <source>
        <dbReference type="EMBL" id="BDZ46767.1"/>
    </source>
</evidence>
<dbReference type="EMBL" id="AP027731">
    <property type="protein sequence ID" value="BDZ46767.1"/>
    <property type="molecule type" value="Genomic_DNA"/>
</dbReference>
<dbReference type="Pfam" id="PF00350">
    <property type="entry name" value="Dynamin_N"/>
    <property type="match status" value="1"/>
</dbReference>
<dbReference type="RefSeq" id="WP_286276766.1">
    <property type="nucleotide sequence ID" value="NZ_AP027731.1"/>
</dbReference>
<dbReference type="InterPro" id="IPR045063">
    <property type="entry name" value="Dynamin_N"/>
</dbReference>
<protein>
    <submittedName>
        <fullName evidence="2">GTPase</fullName>
    </submittedName>
</protein>